<evidence type="ECO:0000256" key="4">
    <source>
        <dbReference type="ARBA" id="ARBA00022475"/>
    </source>
</evidence>
<dbReference type="InterPro" id="IPR006702">
    <property type="entry name" value="CASP_dom"/>
</dbReference>
<feature type="domain" description="Casparian strip membrane protein" evidence="9">
    <location>
        <begin position="5"/>
        <end position="152"/>
    </location>
</feature>
<evidence type="ECO:0000256" key="5">
    <source>
        <dbReference type="ARBA" id="ARBA00022692"/>
    </source>
</evidence>
<reference evidence="10 11" key="1">
    <citation type="submission" date="2020-09" db="EMBL/GenBank/DDBJ databases">
        <title>De no assembly of potato wild relative species, Solanum commersonii.</title>
        <authorList>
            <person name="Cho K."/>
        </authorList>
    </citation>
    <scope>NUCLEOTIDE SEQUENCE [LARGE SCALE GENOMIC DNA]</scope>
    <source>
        <strain evidence="10">LZ3.2</strain>
        <tissue evidence="10">Leaf</tissue>
    </source>
</reference>
<comment type="subunit">
    <text evidence="3 8">Homodimer and heterodimers.</text>
</comment>
<dbReference type="NCBIfam" id="TIGR01569">
    <property type="entry name" value="A_tha_TIGR01569"/>
    <property type="match status" value="1"/>
</dbReference>
<dbReference type="PANTHER" id="PTHR33573">
    <property type="entry name" value="CASP-LIKE PROTEIN 4A4"/>
    <property type="match status" value="1"/>
</dbReference>
<dbReference type="EMBL" id="JACXVP010000007">
    <property type="protein sequence ID" value="KAG5593954.1"/>
    <property type="molecule type" value="Genomic_DNA"/>
</dbReference>
<name>A0A9J5Y1X9_SOLCO</name>
<accession>A0A9J5Y1X9</accession>
<keyword evidence="5 8" id="KW-0812">Transmembrane</keyword>
<evidence type="ECO:0000256" key="3">
    <source>
        <dbReference type="ARBA" id="ARBA00011489"/>
    </source>
</evidence>
<keyword evidence="11" id="KW-1185">Reference proteome</keyword>
<evidence type="ECO:0000313" key="10">
    <source>
        <dbReference type="EMBL" id="KAG5593954.1"/>
    </source>
</evidence>
<feature type="transmembrane region" description="Helical" evidence="8">
    <location>
        <begin position="12"/>
        <end position="29"/>
    </location>
</feature>
<dbReference type="AlphaFoldDB" id="A0A9J5Y1X9"/>
<dbReference type="PANTHER" id="PTHR33573:SF30">
    <property type="entry name" value="CASP-LIKE PROTEIN 2C1-RELATED"/>
    <property type="match status" value="1"/>
</dbReference>
<evidence type="ECO:0000259" key="9">
    <source>
        <dbReference type="Pfam" id="PF04535"/>
    </source>
</evidence>
<keyword evidence="6 8" id="KW-1133">Transmembrane helix</keyword>
<feature type="transmembrane region" description="Helical" evidence="8">
    <location>
        <begin position="141"/>
        <end position="166"/>
    </location>
</feature>
<dbReference type="OrthoDB" id="689315at2759"/>
<keyword evidence="4 8" id="KW-1003">Cell membrane</keyword>
<evidence type="ECO:0000256" key="1">
    <source>
        <dbReference type="ARBA" id="ARBA00004651"/>
    </source>
</evidence>
<comment type="subcellular location">
    <subcellularLocation>
        <location evidence="1 8">Cell membrane</location>
        <topology evidence="1 8">Multi-pass membrane protein</topology>
    </subcellularLocation>
</comment>
<comment type="caution">
    <text evidence="8">Lacks conserved residue(s) required for the propagation of feature annotation.</text>
</comment>
<feature type="transmembrane region" description="Helical" evidence="8">
    <location>
        <begin position="90"/>
        <end position="121"/>
    </location>
</feature>
<dbReference type="GO" id="GO:0005886">
    <property type="term" value="C:plasma membrane"/>
    <property type="evidence" value="ECO:0007669"/>
    <property type="project" value="UniProtKB-SubCell"/>
</dbReference>
<dbReference type="Pfam" id="PF04535">
    <property type="entry name" value="CASP_dom"/>
    <property type="match status" value="1"/>
</dbReference>
<gene>
    <name evidence="10" type="ORF">H5410_035186</name>
</gene>
<evidence type="ECO:0000313" key="11">
    <source>
        <dbReference type="Proteomes" id="UP000824120"/>
    </source>
</evidence>
<comment type="similarity">
    <text evidence="2 8">Belongs to the Casparian strip membrane proteins (CASP) family.</text>
</comment>
<proteinExistence type="inferred from homology"/>
<dbReference type="PROSITE" id="PS51257">
    <property type="entry name" value="PROKAR_LIPOPROTEIN"/>
    <property type="match status" value="1"/>
</dbReference>
<evidence type="ECO:0000256" key="6">
    <source>
        <dbReference type="ARBA" id="ARBA00022989"/>
    </source>
</evidence>
<sequence length="200" mass="22751">MDIVRIEFLSRLFATLLLVLTACLVGFDSQTKVVFLTVHIKANYKYLDALSVLVWIDAAAASYNVLQLLRCLFITTSKGDIKQFSHKNYWFFFLLDQAVVYIVFAANSAAIEASVIALIGIKSLQWMKICNRFTRFCIQVGAALILGYLAVVILFLISSISAFQLFRLYSPKHFLKLKTKLIDDPYIVHQNVLQNDLQNN</sequence>
<evidence type="ECO:0000256" key="7">
    <source>
        <dbReference type="ARBA" id="ARBA00023136"/>
    </source>
</evidence>
<dbReference type="InterPro" id="IPR006459">
    <property type="entry name" value="CASP/CASPL"/>
</dbReference>
<dbReference type="Proteomes" id="UP000824120">
    <property type="component" value="Chromosome 7"/>
</dbReference>
<evidence type="ECO:0000256" key="8">
    <source>
        <dbReference type="RuleBase" id="RU361233"/>
    </source>
</evidence>
<organism evidence="10 11">
    <name type="scientific">Solanum commersonii</name>
    <name type="common">Commerson's wild potato</name>
    <name type="synonym">Commerson's nightshade</name>
    <dbReference type="NCBI Taxonomy" id="4109"/>
    <lineage>
        <taxon>Eukaryota</taxon>
        <taxon>Viridiplantae</taxon>
        <taxon>Streptophyta</taxon>
        <taxon>Embryophyta</taxon>
        <taxon>Tracheophyta</taxon>
        <taxon>Spermatophyta</taxon>
        <taxon>Magnoliopsida</taxon>
        <taxon>eudicotyledons</taxon>
        <taxon>Gunneridae</taxon>
        <taxon>Pentapetalae</taxon>
        <taxon>asterids</taxon>
        <taxon>lamiids</taxon>
        <taxon>Solanales</taxon>
        <taxon>Solanaceae</taxon>
        <taxon>Solanoideae</taxon>
        <taxon>Solaneae</taxon>
        <taxon>Solanum</taxon>
    </lineage>
</organism>
<comment type="caution">
    <text evidence="10">The sequence shown here is derived from an EMBL/GenBank/DDBJ whole genome shotgun (WGS) entry which is preliminary data.</text>
</comment>
<keyword evidence="7 8" id="KW-0472">Membrane</keyword>
<evidence type="ECO:0000256" key="2">
    <source>
        <dbReference type="ARBA" id="ARBA00007651"/>
    </source>
</evidence>
<protein>
    <recommendedName>
        <fullName evidence="8">CASP-like protein</fullName>
    </recommendedName>
</protein>